<evidence type="ECO:0000256" key="2">
    <source>
        <dbReference type="ARBA" id="ARBA00005466"/>
    </source>
</evidence>
<dbReference type="PROSITE" id="PS51387">
    <property type="entry name" value="FAD_PCMH"/>
    <property type="match status" value="1"/>
</dbReference>
<evidence type="ECO:0000313" key="7">
    <source>
        <dbReference type="EMBL" id="GAA2689475.1"/>
    </source>
</evidence>
<comment type="caution">
    <text evidence="7">The sequence shown here is derived from an EMBL/GenBank/DDBJ whole genome shotgun (WGS) entry which is preliminary data.</text>
</comment>
<proteinExistence type="inferred from homology"/>
<dbReference type="RefSeq" id="WP_344583999.1">
    <property type="nucleotide sequence ID" value="NZ_BAAARK010000048.1"/>
</dbReference>
<dbReference type="EMBL" id="BAAARK010000048">
    <property type="protein sequence ID" value="GAA2689475.1"/>
    <property type="molecule type" value="Genomic_DNA"/>
</dbReference>
<accession>A0ABP6FEQ9</accession>
<dbReference type="Pfam" id="PF01565">
    <property type="entry name" value="FAD_binding_4"/>
    <property type="match status" value="1"/>
</dbReference>
<keyword evidence="5" id="KW-0560">Oxidoreductase</keyword>
<dbReference type="Gene3D" id="3.30.43.10">
    <property type="entry name" value="Uridine Diphospho-n-acetylenolpyruvylglucosamine Reductase, domain 2"/>
    <property type="match status" value="1"/>
</dbReference>
<protein>
    <recommendedName>
        <fullName evidence="6">FAD-binding PCMH-type domain-containing protein</fullName>
    </recommendedName>
</protein>
<reference evidence="8" key="1">
    <citation type="journal article" date="2019" name="Int. J. Syst. Evol. Microbiol.">
        <title>The Global Catalogue of Microorganisms (GCM) 10K type strain sequencing project: providing services to taxonomists for standard genome sequencing and annotation.</title>
        <authorList>
            <consortium name="The Broad Institute Genomics Platform"/>
            <consortium name="The Broad Institute Genome Sequencing Center for Infectious Disease"/>
            <person name="Wu L."/>
            <person name="Ma J."/>
        </authorList>
    </citation>
    <scope>NUCLEOTIDE SEQUENCE [LARGE SCALE GENOMIC DNA]</scope>
    <source>
        <strain evidence="8">JCM 16374</strain>
    </source>
</reference>
<keyword evidence="8" id="KW-1185">Reference proteome</keyword>
<evidence type="ECO:0000256" key="4">
    <source>
        <dbReference type="ARBA" id="ARBA00022827"/>
    </source>
</evidence>
<sequence length="383" mass="39180">MLPPWDGGRLGGALVVHAHDGGFAGQHRSVGGVGQVAVPAAATSGCVSGWLVVSKVFGSSGLASCVTLGAWGTHEARRGLDPARLVTEAAVPMRNAAVSSRAACVARCRTTADVQAAVRIAHALGLPLAVFSGGNDWLGRAVRDRGLVIDVSAMSTIEVDVEARTARIGGGVRSDALARETESHGLTPVTGTVGLVHMLGLSLGGGYGPLDGRFGLACDNLVAAELVTADGAVRTVDGEYEPDLLWALRGGGGNFGVVTAAVVRLHRIGPVYSGMVVYPWSQAASALTRLDPLLTSAPDELSAQTIITSGRDGTPLVAIMPTWSGGAGRASPRASVAARHGGAVGHRAFRAPGVRAPRSARTRNPWRRRACGPGGEVVLQLSE</sequence>
<dbReference type="PANTHER" id="PTHR42973:SF39">
    <property type="entry name" value="FAD-BINDING PCMH-TYPE DOMAIN-CONTAINING PROTEIN"/>
    <property type="match status" value="1"/>
</dbReference>
<evidence type="ECO:0000256" key="3">
    <source>
        <dbReference type="ARBA" id="ARBA00022630"/>
    </source>
</evidence>
<evidence type="ECO:0000259" key="6">
    <source>
        <dbReference type="PROSITE" id="PS51387"/>
    </source>
</evidence>
<keyword evidence="4" id="KW-0274">FAD</keyword>
<organism evidence="7 8">
    <name type="scientific">Streptomyces lunalinharesii</name>
    <dbReference type="NCBI Taxonomy" id="333384"/>
    <lineage>
        <taxon>Bacteria</taxon>
        <taxon>Bacillati</taxon>
        <taxon>Actinomycetota</taxon>
        <taxon>Actinomycetes</taxon>
        <taxon>Kitasatosporales</taxon>
        <taxon>Streptomycetaceae</taxon>
        <taxon>Streptomyces</taxon>
    </lineage>
</organism>
<dbReference type="Gene3D" id="3.40.462.20">
    <property type="match status" value="1"/>
</dbReference>
<keyword evidence="3" id="KW-0285">Flavoprotein</keyword>
<feature type="domain" description="FAD-binding PCMH-type" evidence="6">
    <location>
        <begin position="98"/>
        <end position="268"/>
    </location>
</feature>
<dbReference type="InterPro" id="IPR016166">
    <property type="entry name" value="FAD-bd_PCMH"/>
</dbReference>
<dbReference type="InterPro" id="IPR016167">
    <property type="entry name" value="FAD-bd_PCMH_sub1"/>
</dbReference>
<comment type="similarity">
    <text evidence="2">Belongs to the oxygen-dependent FAD-linked oxidoreductase family.</text>
</comment>
<name>A0ABP6FEQ9_9ACTN</name>
<dbReference type="Gene3D" id="3.30.465.10">
    <property type="match status" value="1"/>
</dbReference>
<dbReference type="InterPro" id="IPR006094">
    <property type="entry name" value="Oxid_FAD_bind_N"/>
</dbReference>
<comment type="cofactor">
    <cofactor evidence="1">
        <name>FAD</name>
        <dbReference type="ChEBI" id="CHEBI:57692"/>
    </cofactor>
</comment>
<dbReference type="SUPFAM" id="SSF56176">
    <property type="entry name" value="FAD-binding/transporter-associated domain-like"/>
    <property type="match status" value="1"/>
</dbReference>
<dbReference type="PANTHER" id="PTHR42973">
    <property type="entry name" value="BINDING OXIDOREDUCTASE, PUTATIVE (AFU_ORTHOLOGUE AFUA_1G17690)-RELATED"/>
    <property type="match status" value="1"/>
</dbReference>
<evidence type="ECO:0000256" key="1">
    <source>
        <dbReference type="ARBA" id="ARBA00001974"/>
    </source>
</evidence>
<dbReference type="InterPro" id="IPR036318">
    <property type="entry name" value="FAD-bd_PCMH-like_sf"/>
</dbReference>
<gene>
    <name evidence="7" type="ORF">GCM10009864_74310</name>
</gene>
<evidence type="ECO:0000256" key="5">
    <source>
        <dbReference type="ARBA" id="ARBA00023002"/>
    </source>
</evidence>
<dbReference type="InterPro" id="IPR016169">
    <property type="entry name" value="FAD-bd_PCMH_sub2"/>
</dbReference>
<dbReference type="Proteomes" id="UP001500994">
    <property type="component" value="Unassembled WGS sequence"/>
</dbReference>
<evidence type="ECO:0000313" key="8">
    <source>
        <dbReference type="Proteomes" id="UP001500994"/>
    </source>
</evidence>
<dbReference type="InterPro" id="IPR050416">
    <property type="entry name" value="FAD-linked_Oxidoreductase"/>
</dbReference>